<name>A0ABU1T8U8_9SPHI</name>
<keyword evidence="2" id="KW-1185">Reference proteome</keyword>
<evidence type="ECO:0000313" key="2">
    <source>
        <dbReference type="Proteomes" id="UP001247620"/>
    </source>
</evidence>
<protein>
    <submittedName>
        <fullName evidence="1">Uncharacterized protein</fullName>
    </submittedName>
</protein>
<dbReference type="EMBL" id="JAVDUU010000002">
    <property type="protein sequence ID" value="MDR6941798.1"/>
    <property type="molecule type" value="Genomic_DNA"/>
</dbReference>
<dbReference type="RefSeq" id="WP_310094019.1">
    <property type="nucleotide sequence ID" value="NZ_JAVDUU010000002.1"/>
</dbReference>
<comment type="caution">
    <text evidence="1">The sequence shown here is derived from an EMBL/GenBank/DDBJ whole genome shotgun (WGS) entry which is preliminary data.</text>
</comment>
<gene>
    <name evidence="1" type="ORF">J2W55_001640</name>
</gene>
<organism evidence="1 2">
    <name type="scientific">Mucilaginibacter pocheonensis</name>
    <dbReference type="NCBI Taxonomy" id="398050"/>
    <lineage>
        <taxon>Bacteria</taxon>
        <taxon>Pseudomonadati</taxon>
        <taxon>Bacteroidota</taxon>
        <taxon>Sphingobacteriia</taxon>
        <taxon>Sphingobacteriales</taxon>
        <taxon>Sphingobacteriaceae</taxon>
        <taxon>Mucilaginibacter</taxon>
    </lineage>
</organism>
<accession>A0ABU1T8U8</accession>
<sequence length="123" mass="14370">MSPYLQAIKYLNELFDLPAKGGEQDWDIEMADSGRLNEFIKAFENPVISLPVKQALLSLILASYDEFLDSDPDKDDLYWNQIKNIINNEPHNYQDLLDYWALKDELIDKNIFNITPRVRSYLA</sequence>
<dbReference type="Proteomes" id="UP001247620">
    <property type="component" value="Unassembled WGS sequence"/>
</dbReference>
<proteinExistence type="predicted"/>
<evidence type="ECO:0000313" key="1">
    <source>
        <dbReference type="EMBL" id="MDR6941798.1"/>
    </source>
</evidence>
<reference evidence="1 2" key="1">
    <citation type="submission" date="2023-07" db="EMBL/GenBank/DDBJ databases">
        <title>Sorghum-associated microbial communities from plants grown in Nebraska, USA.</title>
        <authorList>
            <person name="Schachtman D."/>
        </authorList>
    </citation>
    <scope>NUCLEOTIDE SEQUENCE [LARGE SCALE GENOMIC DNA]</scope>
    <source>
        <strain evidence="1 2">3262</strain>
    </source>
</reference>